<name>A0A3B3R9S6_9TELE</name>
<protein>
    <submittedName>
        <fullName evidence="8">Enkurin domain containing 1</fullName>
    </submittedName>
</protein>
<dbReference type="GeneID" id="111854374"/>
<dbReference type="RefSeq" id="XP_023688037.1">
    <property type="nucleotide sequence ID" value="XM_023832269.1"/>
</dbReference>
<proteinExistence type="predicted"/>
<dbReference type="InterPro" id="IPR027012">
    <property type="entry name" value="Enkurin_dom"/>
</dbReference>
<evidence type="ECO:0000256" key="6">
    <source>
        <dbReference type="SAM" id="MobiDB-lite"/>
    </source>
</evidence>
<feature type="domain" description="Enkurin" evidence="7">
    <location>
        <begin position="253"/>
        <end position="345"/>
    </location>
</feature>
<feature type="region of interest" description="Disordered" evidence="6">
    <location>
        <begin position="232"/>
        <end position="294"/>
    </location>
</feature>
<dbReference type="Ensembl" id="ENSPKIT00000038846.1">
    <property type="protein sequence ID" value="ENSPKIP00000014406.1"/>
    <property type="gene ID" value="ENSPKIG00000001481.1"/>
</dbReference>
<organism evidence="8 9">
    <name type="scientific">Paramormyrops kingsleyae</name>
    <dbReference type="NCBI Taxonomy" id="1676925"/>
    <lineage>
        <taxon>Eukaryota</taxon>
        <taxon>Metazoa</taxon>
        <taxon>Chordata</taxon>
        <taxon>Craniata</taxon>
        <taxon>Vertebrata</taxon>
        <taxon>Euteleostomi</taxon>
        <taxon>Actinopterygii</taxon>
        <taxon>Neopterygii</taxon>
        <taxon>Teleostei</taxon>
        <taxon>Osteoglossocephala</taxon>
        <taxon>Osteoglossomorpha</taxon>
        <taxon>Osteoglossiformes</taxon>
        <taxon>Mormyridae</taxon>
        <taxon>Paramormyrops</taxon>
    </lineage>
</organism>
<keyword evidence="4" id="KW-0206">Cytoskeleton</keyword>
<feature type="compositionally biased region" description="Basic and acidic residues" evidence="6">
    <location>
        <begin position="249"/>
        <end position="269"/>
    </location>
</feature>
<dbReference type="GO" id="GO:0005929">
    <property type="term" value="C:cilium"/>
    <property type="evidence" value="ECO:0007669"/>
    <property type="project" value="UniProtKB-SubCell"/>
</dbReference>
<keyword evidence="5" id="KW-0966">Cell projection</keyword>
<evidence type="ECO:0000256" key="4">
    <source>
        <dbReference type="ARBA" id="ARBA00023212"/>
    </source>
</evidence>
<reference evidence="8" key="2">
    <citation type="submission" date="2025-09" db="UniProtKB">
        <authorList>
            <consortium name="Ensembl"/>
        </authorList>
    </citation>
    <scope>IDENTIFICATION</scope>
</reference>
<sequence>MCEGPSLISGPIPPDPSLFPQYYRQPASARGRLEGNHQAAQALLSGPLAPDPSLYPECYSARAAPPPRIGAGAAHIREKSQSGVVGVLLKLEGVSLNPNPIRSKAQPRDYGKENVRRLRAIQRRCRELEAERECARPTPVKALWTSSKYQSVPSKLMAHLQDAAPPKKAECQNFLKAHSGSGAQGSPRLHRAASSHSLVAPDAEMRVCGTAMDFVRHNMHAAGKTALRRSQSLQSLAKLPSAQKGRVPKYLEQRKEQWRQEEEEKRRNTPDPSIPAGHTLMSEKERQETLQSLKETQRSLVTELLSLPVRVDTLSVQNRRAQLDRRLSEVEEAIKVFSRDKVFVKIDS</sequence>
<comment type="subcellular location">
    <subcellularLocation>
        <location evidence="1">Cell projection</location>
        <location evidence="1">Cilium</location>
    </subcellularLocation>
    <subcellularLocation>
        <location evidence="2">Cytoplasm</location>
        <location evidence="2">Cytoskeleton</location>
    </subcellularLocation>
</comment>
<reference evidence="8" key="1">
    <citation type="submission" date="2025-08" db="UniProtKB">
        <authorList>
            <consortium name="Ensembl"/>
        </authorList>
    </citation>
    <scope>IDENTIFICATION</scope>
</reference>
<dbReference type="InterPro" id="IPR052102">
    <property type="entry name" value="Enkurin_domain-protein"/>
</dbReference>
<dbReference type="OrthoDB" id="10264920at2759"/>
<accession>A0A3B3R9S6</accession>
<keyword evidence="3" id="KW-0963">Cytoplasm</keyword>
<evidence type="ECO:0000259" key="7">
    <source>
        <dbReference type="PROSITE" id="PS51665"/>
    </source>
</evidence>
<feature type="region of interest" description="Disordered" evidence="6">
    <location>
        <begin position="1"/>
        <end position="22"/>
    </location>
</feature>
<keyword evidence="9" id="KW-1185">Reference proteome</keyword>
<evidence type="ECO:0000313" key="9">
    <source>
        <dbReference type="Proteomes" id="UP000261540"/>
    </source>
</evidence>
<dbReference type="Proteomes" id="UP000261540">
    <property type="component" value="Unplaced"/>
</dbReference>
<dbReference type="STRING" id="1676925.ENSPKIP00000014406"/>
<dbReference type="GO" id="GO:0005881">
    <property type="term" value="C:cytoplasmic microtubule"/>
    <property type="evidence" value="ECO:0007669"/>
    <property type="project" value="TreeGrafter"/>
</dbReference>
<dbReference type="GeneTree" id="ENSGT00940000153866"/>
<evidence type="ECO:0000256" key="2">
    <source>
        <dbReference type="ARBA" id="ARBA00004245"/>
    </source>
</evidence>
<evidence type="ECO:0000256" key="5">
    <source>
        <dbReference type="ARBA" id="ARBA00023273"/>
    </source>
</evidence>
<dbReference type="PROSITE" id="PS51665">
    <property type="entry name" value="ENKURIN"/>
    <property type="match status" value="1"/>
</dbReference>
<evidence type="ECO:0000256" key="1">
    <source>
        <dbReference type="ARBA" id="ARBA00004138"/>
    </source>
</evidence>
<dbReference type="Pfam" id="PF13864">
    <property type="entry name" value="Enkurin"/>
    <property type="match status" value="1"/>
</dbReference>
<dbReference type="PANTHER" id="PTHR21490:SF2">
    <property type="entry name" value="ENKURIN DOMAIN-CONTAINING PROTEIN 1"/>
    <property type="match status" value="1"/>
</dbReference>
<evidence type="ECO:0000313" key="8">
    <source>
        <dbReference type="Ensembl" id="ENSPKIP00000014406.1"/>
    </source>
</evidence>
<evidence type="ECO:0000256" key="3">
    <source>
        <dbReference type="ARBA" id="ARBA00022490"/>
    </source>
</evidence>
<dbReference type="AlphaFoldDB" id="A0A3B3R9S6"/>
<dbReference type="PANTHER" id="PTHR21490">
    <property type="entry name" value="ENKURIN-RELATED"/>
    <property type="match status" value="1"/>
</dbReference>